<name>F2CVS0_HORVV</name>
<protein>
    <submittedName>
        <fullName evidence="1">Predicted protein</fullName>
    </submittedName>
</protein>
<reference evidence="1" key="1">
    <citation type="journal article" date="2011" name="Plant Physiol.">
        <title>Comprehensive sequence analysis of 24,783 barley full-length cDNAs derived from 12 clone libraries.</title>
        <authorList>
            <person name="Matsumoto T."/>
            <person name="Tanaka T."/>
            <person name="Sakai H."/>
            <person name="Amano N."/>
            <person name="Kanamori H."/>
            <person name="Kurita K."/>
            <person name="Kikuta A."/>
            <person name="Kamiya K."/>
            <person name="Yamamoto M."/>
            <person name="Ikawa H."/>
            <person name="Fujii N."/>
            <person name="Hori K."/>
            <person name="Itoh T."/>
            <person name="Sato K."/>
        </authorList>
    </citation>
    <scope>NUCLEOTIDE SEQUENCE</scope>
    <source>
        <tissue evidence="1">Shoot</tissue>
    </source>
</reference>
<sequence length="72" mass="8071">MCELINFFFKNMTVGLVEAEELLFGLSSSEVTSSVFLASKISRNGPRKSPLQFTFGRRVIFRLKSSPLRVVG</sequence>
<dbReference type="AlphaFoldDB" id="F2CVS0"/>
<evidence type="ECO:0000313" key="1">
    <source>
        <dbReference type="EMBL" id="BAJ86941.1"/>
    </source>
</evidence>
<organism evidence="1">
    <name type="scientific">Hordeum vulgare subsp. vulgare</name>
    <name type="common">Domesticated barley</name>
    <dbReference type="NCBI Taxonomy" id="112509"/>
    <lineage>
        <taxon>Eukaryota</taxon>
        <taxon>Viridiplantae</taxon>
        <taxon>Streptophyta</taxon>
        <taxon>Embryophyta</taxon>
        <taxon>Tracheophyta</taxon>
        <taxon>Spermatophyta</taxon>
        <taxon>Magnoliopsida</taxon>
        <taxon>Liliopsida</taxon>
        <taxon>Poales</taxon>
        <taxon>Poaceae</taxon>
        <taxon>BOP clade</taxon>
        <taxon>Pooideae</taxon>
        <taxon>Triticodae</taxon>
        <taxon>Triticeae</taxon>
        <taxon>Hordeinae</taxon>
        <taxon>Hordeum</taxon>
    </lineage>
</organism>
<accession>F2CVS0</accession>
<proteinExistence type="evidence at transcript level"/>
<dbReference type="EMBL" id="AK355723">
    <property type="protein sequence ID" value="BAJ86941.1"/>
    <property type="molecule type" value="mRNA"/>
</dbReference>